<keyword evidence="11" id="KW-1185">Reference proteome</keyword>
<name>A0ABQ6LNH5_9RHOB</name>
<dbReference type="InterPro" id="IPR013426">
    <property type="entry name" value="EpsH-like"/>
</dbReference>
<protein>
    <recommendedName>
        <fullName evidence="9">Methanolan biosynthesis EpsI domain-containing protein</fullName>
    </recommendedName>
</protein>
<evidence type="ECO:0000256" key="5">
    <source>
        <dbReference type="ARBA" id="ARBA00022801"/>
    </source>
</evidence>
<proteinExistence type="predicted"/>
<dbReference type="RefSeq" id="WP_285672051.1">
    <property type="nucleotide sequence ID" value="NZ_BSYI01000017.1"/>
</dbReference>
<sequence length="531" mass="58179">MVDQSGPTGGGLAAGGWAVSGGSLLMSLHLLAGLFFFSYGIDALIFAWQVPEYSHGPIIPLLSLYMFMREMKSVPPSAGPVTDRAPGVAVVILAILVGLLGLLVRIPDIVTYAMILWIGGTVLTLFGARRGWYFWPSVLHLIFMLPLPNFIYWPLSIWLQMVSSRIGVDVISALGIPVFLDGNVIDLGVYRLQVAEACSGLRYLFPVMSFSYVFGVLYTGPRWHKIVLLLSAAPITVLMNSLRIGIIGVTVDLWGIEMAEGFLHAFEGWVIFIACVAILFGLAAGMQRLQPDPKPLSESIDLDFDGLGAQIRRYLAIPVTTGLIAALGVTALAAAVWQFTPKPQPVVPERAPLVQFPNALGSWESVERPVSSNILQVLRADDYLGRTYINQTEREPVDLWIAYYDKLTEGSGIHSPEVCLPSGGWEVNAWQRAEITIDDGTVIPVNRAIIRKGSARQMVYYYFQQAGRRLTSDYAAKFYTVVDSLTSGRTEGALVRLITPLAAGESEAEGAERLRRMLGLAIPELRMHLPE</sequence>
<comment type="subcellular location">
    <subcellularLocation>
        <location evidence="1">Cell membrane</location>
        <topology evidence="1">Multi-pass membrane protein</topology>
    </subcellularLocation>
</comment>
<keyword evidence="2" id="KW-1003">Cell membrane</keyword>
<evidence type="ECO:0000313" key="11">
    <source>
        <dbReference type="Proteomes" id="UP001239909"/>
    </source>
</evidence>
<evidence type="ECO:0000259" key="9">
    <source>
        <dbReference type="Pfam" id="PF11984"/>
    </source>
</evidence>
<evidence type="ECO:0000313" key="10">
    <source>
        <dbReference type="EMBL" id="GMG83257.1"/>
    </source>
</evidence>
<dbReference type="NCBIfam" id="TIGR02914">
    <property type="entry name" value="EpsI_fam"/>
    <property type="match status" value="1"/>
</dbReference>
<feature type="transmembrane region" description="Helical" evidence="8">
    <location>
        <begin position="269"/>
        <end position="286"/>
    </location>
</feature>
<feature type="transmembrane region" description="Helical" evidence="8">
    <location>
        <begin position="226"/>
        <end position="249"/>
    </location>
</feature>
<reference evidence="10 11" key="1">
    <citation type="submission" date="2023-04" db="EMBL/GenBank/DDBJ databases">
        <title>Marinoamorphus aggregata gen. nov., sp. Nov., isolate from tissue of brittle star Ophioplocus japonicus.</title>
        <authorList>
            <person name="Kawano K."/>
            <person name="Sawayama S."/>
            <person name="Nakagawa S."/>
        </authorList>
    </citation>
    <scope>NUCLEOTIDE SEQUENCE [LARGE SCALE GENOMIC DNA]</scope>
    <source>
        <strain evidence="10 11">NKW23</strain>
    </source>
</reference>
<feature type="transmembrane region" description="Helical" evidence="8">
    <location>
        <begin position="87"/>
        <end position="104"/>
    </location>
</feature>
<feature type="transmembrane region" description="Helical" evidence="8">
    <location>
        <begin position="12"/>
        <end position="37"/>
    </location>
</feature>
<dbReference type="InterPro" id="IPR019127">
    <property type="entry name" value="Exosortase"/>
</dbReference>
<feature type="transmembrane region" description="Helical" evidence="8">
    <location>
        <begin position="134"/>
        <end position="155"/>
    </location>
</feature>
<dbReference type="InterPro" id="IPR014263">
    <property type="entry name" value="Methanolan_biosynth_EpsI"/>
</dbReference>
<dbReference type="NCBIfam" id="TIGR02602">
    <property type="entry name" value="8TM_EpsH"/>
    <property type="match status" value="1"/>
</dbReference>
<feature type="domain" description="Methanolan biosynthesis EpsI" evidence="9">
    <location>
        <begin position="326"/>
        <end position="525"/>
    </location>
</feature>
<organism evidence="10 11">
    <name type="scientific">Paralimibaculum aggregatum</name>
    <dbReference type="NCBI Taxonomy" id="3036245"/>
    <lineage>
        <taxon>Bacteria</taxon>
        <taxon>Pseudomonadati</taxon>
        <taxon>Pseudomonadota</taxon>
        <taxon>Alphaproteobacteria</taxon>
        <taxon>Rhodobacterales</taxon>
        <taxon>Paracoccaceae</taxon>
        <taxon>Paralimibaculum</taxon>
    </lineage>
</organism>
<gene>
    <name evidence="10" type="ORF">LNKW23_24700</name>
</gene>
<evidence type="ECO:0000256" key="3">
    <source>
        <dbReference type="ARBA" id="ARBA00022670"/>
    </source>
</evidence>
<feature type="transmembrane region" description="Helical" evidence="8">
    <location>
        <begin position="314"/>
        <end position="337"/>
    </location>
</feature>
<comment type="caution">
    <text evidence="10">The sequence shown here is derived from an EMBL/GenBank/DDBJ whole genome shotgun (WGS) entry which is preliminary data.</text>
</comment>
<dbReference type="NCBIfam" id="TIGR04152">
    <property type="entry name" value="exosort_VPLPA"/>
    <property type="match status" value="1"/>
</dbReference>
<keyword evidence="7 8" id="KW-0472">Membrane</keyword>
<dbReference type="Pfam" id="PF11984">
    <property type="entry name" value="DUF3485"/>
    <property type="match status" value="1"/>
</dbReference>
<keyword evidence="6 8" id="KW-1133">Transmembrane helix</keyword>
<evidence type="ECO:0000256" key="1">
    <source>
        <dbReference type="ARBA" id="ARBA00004651"/>
    </source>
</evidence>
<dbReference type="Proteomes" id="UP001239909">
    <property type="component" value="Unassembled WGS sequence"/>
</dbReference>
<evidence type="ECO:0000256" key="2">
    <source>
        <dbReference type="ARBA" id="ARBA00022475"/>
    </source>
</evidence>
<keyword evidence="4 8" id="KW-0812">Transmembrane</keyword>
<evidence type="ECO:0000256" key="4">
    <source>
        <dbReference type="ARBA" id="ARBA00022692"/>
    </source>
</evidence>
<keyword evidence="5" id="KW-0378">Hydrolase</keyword>
<feature type="transmembrane region" description="Helical" evidence="8">
    <location>
        <begin position="44"/>
        <end position="67"/>
    </location>
</feature>
<feature type="transmembrane region" description="Helical" evidence="8">
    <location>
        <begin position="109"/>
        <end position="128"/>
    </location>
</feature>
<dbReference type="EMBL" id="BSYI01000017">
    <property type="protein sequence ID" value="GMG83257.1"/>
    <property type="molecule type" value="Genomic_DNA"/>
</dbReference>
<feature type="transmembrane region" description="Helical" evidence="8">
    <location>
        <begin position="200"/>
        <end position="219"/>
    </location>
</feature>
<dbReference type="InterPro" id="IPR026392">
    <property type="entry name" value="Exo/Archaeosortase_dom"/>
</dbReference>
<feature type="transmembrane region" description="Helical" evidence="8">
    <location>
        <begin position="162"/>
        <end position="180"/>
    </location>
</feature>
<dbReference type="Pfam" id="PF09721">
    <property type="entry name" value="Exosortase_EpsH"/>
    <property type="match status" value="1"/>
</dbReference>
<evidence type="ECO:0000256" key="7">
    <source>
        <dbReference type="ARBA" id="ARBA00023136"/>
    </source>
</evidence>
<dbReference type="NCBIfam" id="TIGR04178">
    <property type="entry name" value="exo_archaeo"/>
    <property type="match status" value="1"/>
</dbReference>
<keyword evidence="3" id="KW-0645">Protease</keyword>
<accession>A0ABQ6LNH5</accession>
<evidence type="ECO:0000256" key="8">
    <source>
        <dbReference type="SAM" id="Phobius"/>
    </source>
</evidence>
<evidence type="ECO:0000256" key="6">
    <source>
        <dbReference type="ARBA" id="ARBA00022989"/>
    </source>
</evidence>
<dbReference type="InterPro" id="IPR026491">
    <property type="entry name" value="ExosortD_VPLPA"/>
</dbReference>